<gene>
    <name evidence="2" type="ORF">F4553_001785</name>
</gene>
<dbReference type="AlphaFoldDB" id="A0A841BMC9"/>
<dbReference type="Pfam" id="PF19054">
    <property type="entry name" value="DUF5753"/>
    <property type="match status" value="1"/>
</dbReference>
<dbReference type="InterPro" id="IPR043917">
    <property type="entry name" value="DUF5753"/>
</dbReference>
<protein>
    <submittedName>
        <fullName evidence="2">Transcriptional regulator with XRE-family HTH domain</fullName>
    </submittedName>
</protein>
<reference evidence="2 3" key="1">
    <citation type="submission" date="2020-08" db="EMBL/GenBank/DDBJ databases">
        <title>Sequencing the genomes of 1000 actinobacteria strains.</title>
        <authorList>
            <person name="Klenk H.-P."/>
        </authorList>
    </citation>
    <scope>NUCLEOTIDE SEQUENCE [LARGE SCALE GENOMIC DNA]</scope>
    <source>
        <strain evidence="2 3">DSM 45362</strain>
    </source>
</reference>
<proteinExistence type="predicted"/>
<evidence type="ECO:0000259" key="1">
    <source>
        <dbReference type="PROSITE" id="PS50943"/>
    </source>
</evidence>
<dbReference type="PROSITE" id="PS50943">
    <property type="entry name" value="HTH_CROC1"/>
    <property type="match status" value="1"/>
</dbReference>
<dbReference type="Gene3D" id="1.10.260.40">
    <property type="entry name" value="lambda repressor-like DNA-binding domains"/>
    <property type="match status" value="1"/>
</dbReference>
<dbReference type="GO" id="GO:0003677">
    <property type="term" value="F:DNA binding"/>
    <property type="evidence" value="ECO:0007669"/>
    <property type="project" value="InterPro"/>
</dbReference>
<comment type="caution">
    <text evidence="2">The sequence shown here is derived from an EMBL/GenBank/DDBJ whole genome shotgun (WGS) entry which is preliminary data.</text>
</comment>
<organism evidence="2 3">
    <name type="scientific">Allocatelliglobosispora scoriae</name>
    <dbReference type="NCBI Taxonomy" id="643052"/>
    <lineage>
        <taxon>Bacteria</taxon>
        <taxon>Bacillati</taxon>
        <taxon>Actinomycetota</taxon>
        <taxon>Actinomycetes</taxon>
        <taxon>Micromonosporales</taxon>
        <taxon>Micromonosporaceae</taxon>
        <taxon>Allocatelliglobosispora</taxon>
    </lineage>
</organism>
<keyword evidence="3" id="KW-1185">Reference proteome</keyword>
<dbReference type="SUPFAM" id="SSF47413">
    <property type="entry name" value="lambda repressor-like DNA-binding domains"/>
    <property type="match status" value="1"/>
</dbReference>
<dbReference type="Proteomes" id="UP000587527">
    <property type="component" value="Unassembled WGS sequence"/>
</dbReference>
<dbReference type="CDD" id="cd00093">
    <property type="entry name" value="HTH_XRE"/>
    <property type="match status" value="1"/>
</dbReference>
<evidence type="ECO:0000313" key="3">
    <source>
        <dbReference type="Proteomes" id="UP000587527"/>
    </source>
</evidence>
<name>A0A841BMC9_9ACTN</name>
<dbReference type="InterPro" id="IPR001387">
    <property type="entry name" value="Cro/C1-type_HTH"/>
</dbReference>
<dbReference type="Pfam" id="PF13560">
    <property type="entry name" value="HTH_31"/>
    <property type="match status" value="1"/>
</dbReference>
<dbReference type="EMBL" id="JACHMN010000002">
    <property type="protein sequence ID" value="MBB5868406.1"/>
    <property type="molecule type" value="Genomic_DNA"/>
</dbReference>
<dbReference type="SMART" id="SM00530">
    <property type="entry name" value="HTH_XRE"/>
    <property type="match status" value="1"/>
</dbReference>
<dbReference type="RefSeq" id="WP_184834326.1">
    <property type="nucleotide sequence ID" value="NZ_JACHMN010000002.1"/>
</dbReference>
<sequence length="284" mass="31265">MASANSPTVRKRRLCSELRRLREAARLTCDEVGQQIGCTGSRISRIESGRLGIRPGDVRELLDVYGVTGAEADALVLLAREARQRGWWQAYNDVMSHAFKTFVGLETEASAILSYESHYVPGLLQTPDYARELFLAVRPSYEAGKVERHTALRMARQSVLTSDSPPDFWVVMDEAVLRRTVGGPDIMRAQLERLTAAGEMPNVTLQVMPFTSGAHGGMGSGFMVFEFPDEIDSRVVYAENIAGATFLEEPSEITRCTVAFNHLRSAALPDVQSLALISQVAKSL</sequence>
<evidence type="ECO:0000313" key="2">
    <source>
        <dbReference type="EMBL" id="MBB5868406.1"/>
    </source>
</evidence>
<feature type="domain" description="HTH cro/C1-type" evidence="1">
    <location>
        <begin position="18"/>
        <end position="72"/>
    </location>
</feature>
<accession>A0A841BMC9</accession>
<dbReference type="InterPro" id="IPR010982">
    <property type="entry name" value="Lambda_DNA-bd_dom_sf"/>
</dbReference>